<protein>
    <submittedName>
        <fullName evidence="2">Deaminase</fullName>
    </submittedName>
</protein>
<sequence length="201" mass="21504">MGSVFAHISVSVDGYVADAARGLGWWSADDEFDRYIDGMLESISGMVFGRVAFDALAQFWPTAGPEVSLIQRHRMHELPKYVLSHAPLDTTWHNSHRLAGDPRRAIERAAQDAAGDIAVFAGAGAVRATLSSGVLDELRLVVHPVLLGSGLPLFDGTHPAQSLRVRETTSFGSGAHVVRYSLPAPAQRLPAATPATVGSPW</sequence>
<dbReference type="Proteomes" id="UP000321484">
    <property type="component" value="Unassembled WGS sequence"/>
</dbReference>
<dbReference type="RefSeq" id="WP_034243940.1">
    <property type="nucleotide sequence ID" value="NZ_BJYK01000012.1"/>
</dbReference>
<gene>
    <name evidence="2" type="ORF">AFE02nite_32020</name>
</gene>
<dbReference type="SUPFAM" id="SSF53597">
    <property type="entry name" value="Dihydrofolate reductase-like"/>
    <property type="match status" value="1"/>
</dbReference>
<organism evidence="2 3">
    <name type="scientific">Actinotalea fermentans</name>
    <dbReference type="NCBI Taxonomy" id="43671"/>
    <lineage>
        <taxon>Bacteria</taxon>
        <taxon>Bacillati</taxon>
        <taxon>Actinomycetota</taxon>
        <taxon>Actinomycetes</taxon>
        <taxon>Micrococcales</taxon>
        <taxon>Cellulomonadaceae</taxon>
        <taxon>Actinotalea</taxon>
    </lineage>
</organism>
<accession>A0A511Z1Z0</accession>
<dbReference type="PANTHER" id="PTHR38011">
    <property type="entry name" value="DIHYDROFOLATE REDUCTASE FAMILY PROTEIN (AFU_ORTHOLOGUE AFUA_8G06820)"/>
    <property type="match status" value="1"/>
</dbReference>
<evidence type="ECO:0000313" key="3">
    <source>
        <dbReference type="Proteomes" id="UP000321484"/>
    </source>
</evidence>
<dbReference type="Gene3D" id="3.40.430.10">
    <property type="entry name" value="Dihydrofolate Reductase, subunit A"/>
    <property type="match status" value="1"/>
</dbReference>
<comment type="caution">
    <text evidence="2">The sequence shown here is derived from an EMBL/GenBank/DDBJ whole genome shotgun (WGS) entry which is preliminary data.</text>
</comment>
<dbReference type="GO" id="GO:0008703">
    <property type="term" value="F:5-amino-6-(5-phosphoribosylamino)uracil reductase activity"/>
    <property type="evidence" value="ECO:0007669"/>
    <property type="project" value="InterPro"/>
</dbReference>
<proteinExistence type="predicted"/>
<dbReference type="InterPro" id="IPR050765">
    <property type="entry name" value="Riboflavin_Biosynth_HTPR"/>
</dbReference>
<dbReference type="InterPro" id="IPR002734">
    <property type="entry name" value="RibDG_C"/>
</dbReference>
<dbReference type="GO" id="GO:0009231">
    <property type="term" value="P:riboflavin biosynthetic process"/>
    <property type="evidence" value="ECO:0007669"/>
    <property type="project" value="InterPro"/>
</dbReference>
<keyword evidence="3" id="KW-1185">Reference proteome</keyword>
<evidence type="ECO:0000259" key="1">
    <source>
        <dbReference type="Pfam" id="PF01872"/>
    </source>
</evidence>
<evidence type="ECO:0000313" key="2">
    <source>
        <dbReference type="EMBL" id="GEN81468.1"/>
    </source>
</evidence>
<dbReference type="EMBL" id="BJYK01000012">
    <property type="protein sequence ID" value="GEN81468.1"/>
    <property type="molecule type" value="Genomic_DNA"/>
</dbReference>
<dbReference type="Pfam" id="PF01872">
    <property type="entry name" value="RibD_C"/>
    <property type="match status" value="1"/>
</dbReference>
<dbReference type="InterPro" id="IPR024072">
    <property type="entry name" value="DHFR-like_dom_sf"/>
</dbReference>
<feature type="domain" description="Bacterial bifunctional deaminase-reductase C-terminal" evidence="1">
    <location>
        <begin position="4"/>
        <end position="176"/>
    </location>
</feature>
<name>A0A511Z1Z0_9CELL</name>
<reference evidence="2 3" key="1">
    <citation type="submission" date="2019-07" db="EMBL/GenBank/DDBJ databases">
        <title>Whole genome shotgun sequence of Actinotalea fermentans NBRC 105374.</title>
        <authorList>
            <person name="Hosoyama A."/>
            <person name="Uohara A."/>
            <person name="Ohji S."/>
            <person name="Ichikawa N."/>
        </authorList>
    </citation>
    <scope>NUCLEOTIDE SEQUENCE [LARGE SCALE GENOMIC DNA]</scope>
    <source>
        <strain evidence="2 3">NBRC 105374</strain>
    </source>
</reference>
<dbReference type="AlphaFoldDB" id="A0A511Z1Z0"/>
<dbReference type="PANTHER" id="PTHR38011:SF11">
    <property type="entry name" value="2,5-DIAMINO-6-RIBOSYLAMINO-4(3H)-PYRIMIDINONE 5'-PHOSPHATE REDUCTASE"/>
    <property type="match status" value="1"/>
</dbReference>